<evidence type="ECO:0000313" key="3">
    <source>
        <dbReference type="Proteomes" id="UP000236311"/>
    </source>
</evidence>
<proteinExistence type="predicted"/>
<dbReference type="RefSeq" id="WP_103240916.1">
    <property type="nucleotide sequence ID" value="NZ_JANJZD010000020.1"/>
</dbReference>
<evidence type="ECO:0000259" key="1">
    <source>
        <dbReference type="Pfam" id="PF10135"/>
    </source>
</evidence>
<feature type="domain" description="Flagellar protein FlgJ N-terminal" evidence="1">
    <location>
        <begin position="61"/>
        <end position="111"/>
    </location>
</feature>
<dbReference type="OrthoDB" id="9796740at2"/>
<keyword evidence="2" id="KW-0282">Flagellum</keyword>
<dbReference type="Proteomes" id="UP000236311">
    <property type="component" value="Unassembled WGS sequence"/>
</dbReference>
<organism evidence="2 3">
    <name type="scientific">Acetatifactor muris</name>
    <dbReference type="NCBI Taxonomy" id="879566"/>
    <lineage>
        <taxon>Bacteria</taxon>
        <taxon>Bacillati</taxon>
        <taxon>Bacillota</taxon>
        <taxon>Clostridia</taxon>
        <taxon>Lachnospirales</taxon>
        <taxon>Lachnospiraceae</taxon>
        <taxon>Acetatifactor</taxon>
    </lineage>
</organism>
<keyword evidence="2" id="KW-0969">Cilium</keyword>
<dbReference type="AlphaFoldDB" id="A0A2K4ZKA1"/>
<dbReference type="EMBL" id="OFSM01000020">
    <property type="protein sequence ID" value="SOY30901.1"/>
    <property type="molecule type" value="Genomic_DNA"/>
</dbReference>
<keyword evidence="2" id="KW-0966">Cell projection</keyword>
<name>A0A2K4ZKA1_9FIRM</name>
<accession>A0A2K4ZKA1</accession>
<reference evidence="2 3" key="1">
    <citation type="submission" date="2018-01" db="EMBL/GenBank/DDBJ databases">
        <authorList>
            <person name="Gaut B.S."/>
            <person name="Morton B.R."/>
            <person name="Clegg M.T."/>
            <person name="Duvall M.R."/>
        </authorList>
    </citation>
    <scope>NUCLEOTIDE SEQUENCE [LARGE SCALE GENOMIC DNA]</scope>
    <source>
        <strain evidence="2">GP69</strain>
    </source>
</reference>
<dbReference type="Pfam" id="PF10135">
    <property type="entry name" value="Rod-binding"/>
    <property type="match status" value="1"/>
</dbReference>
<dbReference type="InterPro" id="IPR019301">
    <property type="entry name" value="Flagellar_prot_FlgJ_N"/>
</dbReference>
<protein>
    <submittedName>
        <fullName evidence="2">Flagellar rod assembly protein/muramidase FlgJ</fullName>
    </submittedName>
</protein>
<evidence type="ECO:0000313" key="2">
    <source>
        <dbReference type="EMBL" id="SOY30901.1"/>
    </source>
</evidence>
<keyword evidence="3" id="KW-1185">Reference proteome</keyword>
<sequence>MDFSNIASMYSDKYTTAANQTANQLQDKLTGADYSKASEAELMDACKQFEAYFVEQMYKGMMKTIPENEEGTSHYTSTVMDLYKDRMVQSMAEETTNQNGGLGLAQMLFEQMKRNYGFDAVSEGTAAGGSESEAVPEGKI</sequence>
<gene>
    <name evidence="2" type="ORF">AMURIS_03635</name>
</gene>